<organism evidence="1 2">
    <name type="scientific">phage Lak_Megaphage_Sonny</name>
    <dbReference type="NCBI Taxonomy" id="3109229"/>
    <lineage>
        <taxon>Viruses</taxon>
        <taxon>Duplodnaviria</taxon>
        <taxon>Heunggongvirae</taxon>
        <taxon>Uroviricota</taxon>
        <taxon>Caudoviricetes</taxon>
        <taxon>Caudoviricetes code 15 clade</taxon>
    </lineage>
</organism>
<evidence type="ECO:0000313" key="2">
    <source>
        <dbReference type="Proteomes" id="UP001358193"/>
    </source>
</evidence>
<name>A0ABZ0Z2F5_9CAUD</name>
<keyword evidence="2" id="KW-1185">Reference proteome</keyword>
<accession>A0ABZ0Z2F5</accession>
<reference evidence="1 2" key="1">
    <citation type="submission" date="2023-11" db="EMBL/GenBank/DDBJ databases">
        <authorList>
            <person name="Cook R."/>
            <person name="Crisci M."/>
            <person name="Pye H."/>
            <person name="Adriaenssens E."/>
            <person name="Santini J."/>
        </authorList>
    </citation>
    <scope>NUCLEOTIDE SEQUENCE [LARGE SCALE GENOMIC DNA]</scope>
    <source>
        <strain evidence="1">Lak_Megaphage_Sonny</strain>
    </source>
</reference>
<sequence>MENDYTVYKAKVGEAIKNEFDEKWIKVGSDNSAYDKAQKAITKINKKFQVEVLSVVEVNDGEYYLGFYAGGLNGGGPSNKWCLYLDEMKKILGSFEHSWIIDLVNDCCDDIWYLTIGFN</sequence>
<dbReference type="Proteomes" id="UP001358193">
    <property type="component" value="Segment"/>
</dbReference>
<dbReference type="EMBL" id="OR769223">
    <property type="protein sequence ID" value="WQJ53377.1"/>
    <property type="molecule type" value="Genomic_DNA"/>
</dbReference>
<evidence type="ECO:0000313" key="1">
    <source>
        <dbReference type="EMBL" id="WQJ53377.1"/>
    </source>
</evidence>
<protein>
    <submittedName>
        <fullName evidence="1">Uncharacterized protein</fullName>
    </submittedName>
</protein>
<proteinExistence type="predicted"/>